<feature type="region of interest" description="Disordered" evidence="1">
    <location>
        <begin position="1"/>
        <end position="50"/>
    </location>
</feature>
<accession>A0A433CYC8</accession>
<evidence type="ECO:0000313" key="3">
    <source>
        <dbReference type="Proteomes" id="UP000268093"/>
    </source>
</evidence>
<organism evidence="2 3">
    <name type="scientific">Jimgerdemannia flammicorona</name>
    <dbReference type="NCBI Taxonomy" id="994334"/>
    <lineage>
        <taxon>Eukaryota</taxon>
        <taxon>Fungi</taxon>
        <taxon>Fungi incertae sedis</taxon>
        <taxon>Mucoromycota</taxon>
        <taxon>Mucoromycotina</taxon>
        <taxon>Endogonomycetes</taxon>
        <taxon>Endogonales</taxon>
        <taxon>Endogonaceae</taxon>
        <taxon>Jimgerdemannia</taxon>
    </lineage>
</organism>
<proteinExistence type="predicted"/>
<feature type="compositionally biased region" description="Low complexity" evidence="1">
    <location>
        <begin position="1"/>
        <end position="12"/>
    </location>
</feature>
<protein>
    <submittedName>
        <fullName evidence="2">Uncharacterized protein</fullName>
    </submittedName>
</protein>
<dbReference type="EMBL" id="RBNI01010651">
    <property type="protein sequence ID" value="RUP43590.1"/>
    <property type="molecule type" value="Genomic_DNA"/>
</dbReference>
<gene>
    <name evidence="2" type="ORF">BC936DRAFT_136969</name>
</gene>
<name>A0A433CYC8_9FUNG</name>
<sequence>MCHNNNSNSNKNEYLHAPLKHTPNPTPALKPTPSAARSTTRGSTGSVRASTRPVLCPCNTRCAPSCARLAPLGAARVAAAISTNILWGINTSTGISRATIRTQKDVLYVHEPIVNEAILVAMHGAVDTAAAILTTYDDVFNFENLDGVLNDRKAVEVVVNDDIGNVAMHEDLPRVQLDDVVRGNARVGAA</sequence>
<reference evidence="2 3" key="1">
    <citation type="journal article" date="2018" name="New Phytol.">
        <title>Phylogenomics of Endogonaceae and evolution of mycorrhizas within Mucoromycota.</title>
        <authorList>
            <person name="Chang Y."/>
            <person name="Desiro A."/>
            <person name="Na H."/>
            <person name="Sandor L."/>
            <person name="Lipzen A."/>
            <person name="Clum A."/>
            <person name="Barry K."/>
            <person name="Grigoriev I.V."/>
            <person name="Martin F.M."/>
            <person name="Stajich J.E."/>
            <person name="Smith M.E."/>
            <person name="Bonito G."/>
            <person name="Spatafora J.W."/>
        </authorList>
    </citation>
    <scope>NUCLEOTIDE SEQUENCE [LARGE SCALE GENOMIC DNA]</scope>
    <source>
        <strain evidence="2 3">GMNB39</strain>
    </source>
</reference>
<evidence type="ECO:0000313" key="2">
    <source>
        <dbReference type="EMBL" id="RUP43590.1"/>
    </source>
</evidence>
<keyword evidence="3" id="KW-1185">Reference proteome</keyword>
<evidence type="ECO:0000256" key="1">
    <source>
        <dbReference type="SAM" id="MobiDB-lite"/>
    </source>
</evidence>
<feature type="compositionally biased region" description="Polar residues" evidence="1">
    <location>
        <begin position="35"/>
        <end position="49"/>
    </location>
</feature>
<dbReference type="Proteomes" id="UP000268093">
    <property type="component" value="Unassembled WGS sequence"/>
</dbReference>
<dbReference type="AlphaFoldDB" id="A0A433CYC8"/>
<dbReference type="AntiFam" id="ANF00103">
    <property type="entry name" value="Shadow ORF (opposite can)"/>
</dbReference>
<comment type="caution">
    <text evidence="2">The sequence shown here is derived from an EMBL/GenBank/DDBJ whole genome shotgun (WGS) entry which is preliminary data.</text>
</comment>